<dbReference type="AlphaFoldDB" id="A0A813RIT1"/>
<gene>
    <name evidence="3" type="ORF">EDS130_LOCUS29312</name>
    <name evidence="2" type="ORF">XAT740_LOCUS1966</name>
</gene>
<dbReference type="InterPro" id="IPR006073">
    <property type="entry name" value="GTP-bd"/>
</dbReference>
<dbReference type="Gene3D" id="3.40.50.300">
    <property type="entry name" value="P-loop containing nucleotide triphosphate hydrolases"/>
    <property type="match status" value="1"/>
</dbReference>
<evidence type="ECO:0000259" key="1">
    <source>
        <dbReference type="Pfam" id="PF01926"/>
    </source>
</evidence>
<evidence type="ECO:0000313" key="3">
    <source>
        <dbReference type="EMBL" id="CAF1276621.1"/>
    </source>
</evidence>
<dbReference type="InterPro" id="IPR027417">
    <property type="entry name" value="P-loop_NTPase"/>
</dbReference>
<dbReference type="SUPFAM" id="SSF52540">
    <property type="entry name" value="P-loop containing nucleoside triphosphate hydrolases"/>
    <property type="match status" value="1"/>
</dbReference>
<protein>
    <recommendedName>
        <fullName evidence="1">G domain-containing protein</fullName>
    </recommendedName>
</protein>
<feature type="domain" description="G" evidence="1">
    <location>
        <begin position="7"/>
        <end position="101"/>
    </location>
</feature>
<proteinExistence type="predicted"/>
<sequence>MERCFTITVCGASRVGKSTLINAIVGKEVAQTSDSLNSNTTTLKEYVIEKQRDENDPRSNYTLKFWDTPGIESWTEEGVQEYFAALMQRTMPVCIIYCISPSSFADLGRVKWFVEQCMTRNIFVALVCTNMYSGNRRSQIMEQFTKLLISINPNFVRWKQENIEYFENKALCTMVNSKQYIDEDFGISKDPSGVNELIVGIAQCLSGEQQLFWLQAVAGNQNFWSRMGSYVNSAFRIPSDTLSSVTNRASTVARYFLSWCPSTNSVVENESRSNRKRKL</sequence>
<keyword evidence="4" id="KW-1185">Reference proteome</keyword>
<dbReference type="Proteomes" id="UP000663828">
    <property type="component" value="Unassembled WGS sequence"/>
</dbReference>
<comment type="caution">
    <text evidence="2">The sequence shown here is derived from an EMBL/GenBank/DDBJ whole genome shotgun (WGS) entry which is preliminary data.</text>
</comment>
<dbReference type="EMBL" id="CAJNOR010000064">
    <property type="protein sequence ID" value="CAF0780946.1"/>
    <property type="molecule type" value="Genomic_DNA"/>
</dbReference>
<organism evidence="2 4">
    <name type="scientific">Adineta ricciae</name>
    <name type="common">Rotifer</name>
    <dbReference type="NCBI Taxonomy" id="249248"/>
    <lineage>
        <taxon>Eukaryota</taxon>
        <taxon>Metazoa</taxon>
        <taxon>Spiralia</taxon>
        <taxon>Gnathifera</taxon>
        <taxon>Rotifera</taxon>
        <taxon>Eurotatoria</taxon>
        <taxon>Bdelloidea</taxon>
        <taxon>Adinetida</taxon>
        <taxon>Adinetidae</taxon>
        <taxon>Adineta</taxon>
    </lineage>
</organism>
<accession>A0A813RIT1</accession>
<dbReference type="Pfam" id="PF01926">
    <property type="entry name" value="MMR_HSR1"/>
    <property type="match status" value="1"/>
</dbReference>
<evidence type="ECO:0000313" key="4">
    <source>
        <dbReference type="Proteomes" id="UP000663828"/>
    </source>
</evidence>
<dbReference type="CDD" id="cd00882">
    <property type="entry name" value="Ras_like_GTPase"/>
    <property type="match status" value="1"/>
</dbReference>
<reference evidence="2" key="1">
    <citation type="submission" date="2021-02" db="EMBL/GenBank/DDBJ databases">
        <authorList>
            <person name="Nowell W R."/>
        </authorList>
    </citation>
    <scope>NUCLEOTIDE SEQUENCE</scope>
</reference>
<name>A0A813RIT1_ADIRI</name>
<dbReference type="GO" id="GO:0005525">
    <property type="term" value="F:GTP binding"/>
    <property type="evidence" value="ECO:0007669"/>
    <property type="project" value="InterPro"/>
</dbReference>
<dbReference type="EMBL" id="CAJNOJ010000197">
    <property type="protein sequence ID" value="CAF1276621.1"/>
    <property type="molecule type" value="Genomic_DNA"/>
</dbReference>
<dbReference type="OrthoDB" id="8954335at2759"/>
<dbReference type="Proteomes" id="UP000663852">
    <property type="component" value="Unassembled WGS sequence"/>
</dbReference>
<evidence type="ECO:0000313" key="2">
    <source>
        <dbReference type="EMBL" id="CAF0780946.1"/>
    </source>
</evidence>